<evidence type="ECO:0000256" key="5">
    <source>
        <dbReference type="ARBA" id="ARBA00023136"/>
    </source>
</evidence>
<feature type="transmembrane region" description="Helical" evidence="7">
    <location>
        <begin position="242"/>
        <end position="264"/>
    </location>
</feature>
<dbReference type="PANTHER" id="PTHR30572">
    <property type="entry name" value="MEMBRANE COMPONENT OF TRANSPORTER-RELATED"/>
    <property type="match status" value="1"/>
</dbReference>
<keyword evidence="5 7" id="KW-0472">Membrane</keyword>
<dbReference type="EMBL" id="CP042806">
    <property type="protein sequence ID" value="QEE30914.1"/>
    <property type="molecule type" value="Genomic_DNA"/>
</dbReference>
<evidence type="ECO:0000313" key="11">
    <source>
        <dbReference type="Proteomes" id="UP000321820"/>
    </source>
</evidence>
<dbReference type="GO" id="GO:0005886">
    <property type="term" value="C:plasma membrane"/>
    <property type="evidence" value="ECO:0007669"/>
    <property type="project" value="UniProtKB-SubCell"/>
</dbReference>
<accession>A0A5B9EH34</accession>
<evidence type="ECO:0000256" key="1">
    <source>
        <dbReference type="ARBA" id="ARBA00004651"/>
    </source>
</evidence>
<feature type="transmembrane region" description="Helical" evidence="7">
    <location>
        <begin position="297"/>
        <end position="317"/>
    </location>
</feature>
<protein>
    <submittedName>
        <fullName evidence="10">ABC transporter permease</fullName>
    </submittedName>
</protein>
<dbReference type="GO" id="GO:0022857">
    <property type="term" value="F:transmembrane transporter activity"/>
    <property type="evidence" value="ECO:0007669"/>
    <property type="project" value="TreeGrafter"/>
</dbReference>
<comment type="subcellular location">
    <subcellularLocation>
        <location evidence="1">Cell membrane</location>
        <topology evidence="1">Multi-pass membrane protein</topology>
    </subcellularLocation>
</comment>
<feature type="domain" description="ABC3 transporter permease C-terminal" evidence="8">
    <location>
        <begin position="247"/>
        <end position="360"/>
    </location>
</feature>
<name>A0A5B9EH34_9BACT</name>
<proteinExistence type="inferred from homology"/>
<evidence type="ECO:0000256" key="7">
    <source>
        <dbReference type="SAM" id="Phobius"/>
    </source>
</evidence>
<organism evidence="10 11">
    <name type="scientific">Terriglobus albidus</name>
    <dbReference type="NCBI Taxonomy" id="1592106"/>
    <lineage>
        <taxon>Bacteria</taxon>
        <taxon>Pseudomonadati</taxon>
        <taxon>Acidobacteriota</taxon>
        <taxon>Terriglobia</taxon>
        <taxon>Terriglobales</taxon>
        <taxon>Acidobacteriaceae</taxon>
        <taxon>Terriglobus</taxon>
    </lineage>
</organism>
<gene>
    <name evidence="10" type="ORF">FTW19_24680</name>
</gene>
<dbReference type="Pfam" id="PF12704">
    <property type="entry name" value="MacB_PCD"/>
    <property type="match status" value="1"/>
</dbReference>
<evidence type="ECO:0000256" key="6">
    <source>
        <dbReference type="ARBA" id="ARBA00038076"/>
    </source>
</evidence>
<evidence type="ECO:0000256" key="3">
    <source>
        <dbReference type="ARBA" id="ARBA00022692"/>
    </source>
</evidence>
<dbReference type="Proteomes" id="UP000321820">
    <property type="component" value="Chromosome"/>
</dbReference>
<sequence length="367" mass="38937">MNKLVIGNLVHRPLRSLISVFAVAIEVIMILSIAAIMFGMLNGQKVRTSGIGADMITHPGAASNLIGVSGAAASIKVADVLRPLPHVTVVSPVNIKLSSGATLENIYGIDFKSFQDLRPFIFISGGPFQAPDDAIIDDYEAARGTGKKVGDPIQILNHTFRIAGIVEHGRGGRKFIPIDTMGQLIGTEGKASYFYLKLDDIKNSDAVRAEIKATPGMEQYDVQTMEELLSSLTPDKMPGFNVGLRTVIGIAIIIGFLVIFQSMYTAVMERTREIGILKSLGASKAAIVGAVLRESGLLAVCGIVLGIAATFGIRAGLHAKFPTMDFELTGNWIAIATLLALAGALFGALYPALKAAAKDPIEALAYE</sequence>
<dbReference type="OrthoDB" id="9770036at2"/>
<feature type="domain" description="MacB-like periplasmic core" evidence="9">
    <location>
        <begin position="16"/>
        <end position="213"/>
    </location>
</feature>
<dbReference type="InterPro" id="IPR050250">
    <property type="entry name" value="Macrolide_Exporter_MacB"/>
</dbReference>
<dbReference type="InterPro" id="IPR003838">
    <property type="entry name" value="ABC3_permease_C"/>
</dbReference>
<dbReference type="AlphaFoldDB" id="A0A5B9EH34"/>
<evidence type="ECO:0000259" key="8">
    <source>
        <dbReference type="Pfam" id="PF02687"/>
    </source>
</evidence>
<comment type="similarity">
    <text evidence="6">Belongs to the ABC-4 integral membrane protein family.</text>
</comment>
<dbReference type="KEGG" id="talb:FTW19_24680"/>
<keyword evidence="4 7" id="KW-1133">Transmembrane helix</keyword>
<evidence type="ECO:0000256" key="2">
    <source>
        <dbReference type="ARBA" id="ARBA00022475"/>
    </source>
</evidence>
<dbReference type="PANTHER" id="PTHR30572:SF4">
    <property type="entry name" value="ABC TRANSPORTER PERMEASE YTRF"/>
    <property type="match status" value="1"/>
</dbReference>
<keyword evidence="11" id="KW-1185">Reference proteome</keyword>
<evidence type="ECO:0000259" key="9">
    <source>
        <dbReference type="Pfam" id="PF12704"/>
    </source>
</evidence>
<feature type="transmembrane region" description="Helical" evidence="7">
    <location>
        <begin position="20"/>
        <end position="41"/>
    </location>
</feature>
<keyword evidence="3 7" id="KW-0812">Transmembrane</keyword>
<keyword evidence="2" id="KW-1003">Cell membrane</keyword>
<dbReference type="RefSeq" id="WP_147650209.1">
    <property type="nucleotide sequence ID" value="NZ_CP042806.1"/>
</dbReference>
<evidence type="ECO:0000313" key="10">
    <source>
        <dbReference type="EMBL" id="QEE30914.1"/>
    </source>
</evidence>
<feature type="transmembrane region" description="Helical" evidence="7">
    <location>
        <begin position="329"/>
        <end position="350"/>
    </location>
</feature>
<evidence type="ECO:0000256" key="4">
    <source>
        <dbReference type="ARBA" id="ARBA00022989"/>
    </source>
</evidence>
<reference evidence="10 11" key="1">
    <citation type="submission" date="2019-08" db="EMBL/GenBank/DDBJ databases">
        <title>Complete genome sequence of Terriglobus albidus strain ORNL.</title>
        <authorList>
            <person name="Podar M."/>
        </authorList>
    </citation>
    <scope>NUCLEOTIDE SEQUENCE [LARGE SCALE GENOMIC DNA]</scope>
    <source>
        <strain evidence="10 11">ORNL</strain>
    </source>
</reference>
<dbReference type="InterPro" id="IPR025857">
    <property type="entry name" value="MacB_PCD"/>
</dbReference>
<dbReference type="Pfam" id="PF02687">
    <property type="entry name" value="FtsX"/>
    <property type="match status" value="1"/>
</dbReference>